<comment type="caution">
    <text evidence="5">The sequence shown here is derived from an EMBL/GenBank/DDBJ whole genome shotgun (WGS) entry which is preliminary data.</text>
</comment>
<dbReference type="PANTHER" id="PTHR24300:SF122">
    <property type="entry name" value="CYTOCHROME P450 FAMILY"/>
    <property type="match status" value="1"/>
</dbReference>
<dbReference type="InterPro" id="IPR001128">
    <property type="entry name" value="Cyt_P450"/>
</dbReference>
<reference evidence="6" key="1">
    <citation type="submission" date="2017-10" db="EMBL/GenBank/DDBJ databases">
        <title>Rapid genome shrinkage in a self-fertile nematode reveals novel sperm competition proteins.</title>
        <authorList>
            <person name="Yin D."/>
            <person name="Schwarz E.M."/>
            <person name="Thomas C.G."/>
            <person name="Felde R.L."/>
            <person name="Korf I.F."/>
            <person name="Cutter A.D."/>
            <person name="Schartner C.M."/>
            <person name="Ralston E.J."/>
            <person name="Meyer B.J."/>
            <person name="Haag E.S."/>
        </authorList>
    </citation>
    <scope>NUCLEOTIDE SEQUENCE [LARGE SCALE GENOMIC DNA]</scope>
    <source>
        <strain evidence="6">JU1422</strain>
    </source>
</reference>
<keyword evidence="6" id="KW-1185">Reference proteome</keyword>
<sequence length="128" mass="14407">MLTVFILISIFSILVVRTWRASRKLPRGPTPLPLIGNIHQLVYTCWKAGGVVAGLNEFKKQYGKVFTVRIGPVPTVHISDFEIAHETHIKRAHMFGARYTPELIEYIRDGRGIVASNGDFGRSTEDSR</sequence>
<evidence type="ECO:0000256" key="3">
    <source>
        <dbReference type="ARBA" id="ARBA00023004"/>
    </source>
</evidence>
<proteinExistence type="inferred from homology"/>
<dbReference type="PANTHER" id="PTHR24300">
    <property type="entry name" value="CYTOCHROME P450 508A4-RELATED"/>
    <property type="match status" value="1"/>
</dbReference>
<dbReference type="GO" id="GO:0020037">
    <property type="term" value="F:heme binding"/>
    <property type="evidence" value="ECO:0007669"/>
    <property type="project" value="InterPro"/>
</dbReference>
<dbReference type="AlphaFoldDB" id="A0A2G5TAS3"/>
<dbReference type="Pfam" id="PF00067">
    <property type="entry name" value="p450"/>
    <property type="match status" value="1"/>
</dbReference>
<evidence type="ECO:0000256" key="4">
    <source>
        <dbReference type="ARBA" id="ARBA00023033"/>
    </source>
</evidence>
<dbReference type="GO" id="GO:0006082">
    <property type="term" value="P:organic acid metabolic process"/>
    <property type="evidence" value="ECO:0007669"/>
    <property type="project" value="TreeGrafter"/>
</dbReference>
<dbReference type="Gene3D" id="1.10.630.10">
    <property type="entry name" value="Cytochrome P450"/>
    <property type="match status" value="1"/>
</dbReference>
<organism evidence="5 6">
    <name type="scientific">Caenorhabditis nigoni</name>
    <dbReference type="NCBI Taxonomy" id="1611254"/>
    <lineage>
        <taxon>Eukaryota</taxon>
        <taxon>Metazoa</taxon>
        <taxon>Ecdysozoa</taxon>
        <taxon>Nematoda</taxon>
        <taxon>Chromadorea</taxon>
        <taxon>Rhabditida</taxon>
        <taxon>Rhabditina</taxon>
        <taxon>Rhabditomorpha</taxon>
        <taxon>Rhabditoidea</taxon>
        <taxon>Rhabditidae</taxon>
        <taxon>Peloderinae</taxon>
        <taxon>Caenorhabditis</taxon>
    </lineage>
</organism>
<dbReference type="GO" id="GO:0016712">
    <property type="term" value="F:oxidoreductase activity, acting on paired donors, with incorporation or reduction of molecular oxygen, reduced flavin or flavoprotein as one donor, and incorporation of one atom of oxygen"/>
    <property type="evidence" value="ECO:0007669"/>
    <property type="project" value="TreeGrafter"/>
</dbReference>
<comment type="similarity">
    <text evidence="1">Belongs to the cytochrome P450 family.</text>
</comment>
<evidence type="ECO:0000313" key="6">
    <source>
        <dbReference type="Proteomes" id="UP000230233"/>
    </source>
</evidence>
<name>A0A2G5TAS3_9PELO</name>
<dbReference type="InterPro" id="IPR050182">
    <property type="entry name" value="Cytochrome_P450_fam2"/>
</dbReference>
<dbReference type="GO" id="GO:0005737">
    <property type="term" value="C:cytoplasm"/>
    <property type="evidence" value="ECO:0007669"/>
    <property type="project" value="TreeGrafter"/>
</dbReference>
<keyword evidence="2" id="KW-0479">Metal-binding</keyword>
<keyword evidence="3" id="KW-0408">Iron</keyword>
<dbReference type="GO" id="GO:0005506">
    <property type="term" value="F:iron ion binding"/>
    <property type="evidence" value="ECO:0007669"/>
    <property type="project" value="InterPro"/>
</dbReference>
<dbReference type="InterPro" id="IPR036396">
    <property type="entry name" value="Cyt_P450_sf"/>
</dbReference>
<protein>
    <recommendedName>
        <fullName evidence="7">Cytochrome P450</fullName>
    </recommendedName>
</protein>
<dbReference type="GO" id="GO:0006805">
    <property type="term" value="P:xenobiotic metabolic process"/>
    <property type="evidence" value="ECO:0007669"/>
    <property type="project" value="TreeGrafter"/>
</dbReference>
<dbReference type="STRING" id="1611254.A0A2G5TAS3"/>
<keyword evidence="4" id="KW-0560">Oxidoreductase</keyword>
<dbReference type="EMBL" id="PDUG01000005">
    <property type="protein sequence ID" value="PIC24338.1"/>
    <property type="molecule type" value="Genomic_DNA"/>
</dbReference>
<evidence type="ECO:0000256" key="1">
    <source>
        <dbReference type="ARBA" id="ARBA00010617"/>
    </source>
</evidence>
<keyword evidence="4" id="KW-0503">Monooxygenase</keyword>
<evidence type="ECO:0000256" key="2">
    <source>
        <dbReference type="ARBA" id="ARBA00022723"/>
    </source>
</evidence>
<accession>A0A2G5TAS3</accession>
<evidence type="ECO:0008006" key="7">
    <source>
        <dbReference type="Google" id="ProtNLM"/>
    </source>
</evidence>
<gene>
    <name evidence="5" type="primary">Cnig_chr_V.g17714</name>
    <name evidence="5" type="ORF">B9Z55_017714</name>
</gene>
<dbReference type="OrthoDB" id="5857440at2759"/>
<dbReference type="SUPFAM" id="SSF48264">
    <property type="entry name" value="Cytochrome P450"/>
    <property type="match status" value="1"/>
</dbReference>
<dbReference type="Proteomes" id="UP000230233">
    <property type="component" value="Chromosome V"/>
</dbReference>
<evidence type="ECO:0000313" key="5">
    <source>
        <dbReference type="EMBL" id="PIC24338.1"/>
    </source>
</evidence>